<comment type="caution">
    <text evidence="2">The sequence shown here is derived from an EMBL/GenBank/DDBJ whole genome shotgun (WGS) entry which is preliminary data.</text>
</comment>
<organism evidence="2 3">
    <name type="scientific">Geomonas limicola</name>
    <dbReference type="NCBI Taxonomy" id="2740186"/>
    <lineage>
        <taxon>Bacteria</taxon>
        <taxon>Pseudomonadati</taxon>
        <taxon>Thermodesulfobacteriota</taxon>
        <taxon>Desulfuromonadia</taxon>
        <taxon>Geobacterales</taxon>
        <taxon>Geobacteraceae</taxon>
        <taxon>Geomonas</taxon>
    </lineage>
</organism>
<accession>A0A6V8N1U8</accession>
<dbReference type="Pfam" id="PF10646">
    <property type="entry name" value="Germane"/>
    <property type="match status" value="1"/>
</dbReference>
<proteinExistence type="predicted"/>
<gene>
    <name evidence="2" type="ORF">GMLC_00440</name>
</gene>
<dbReference type="RefSeq" id="WP_183359006.1">
    <property type="nucleotide sequence ID" value="NZ_BLXZ01000001.1"/>
</dbReference>
<dbReference type="SMART" id="SM00909">
    <property type="entry name" value="Germane"/>
    <property type="match status" value="1"/>
</dbReference>
<evidence type="ECO:0000259" key="1">
    <source>
        <dbReference type="SMART" id="SM00909"/>
    </source>
</evidence>
<protein>
    <recommendedName>
        <fullName evidence="1">GerMN domain-containing protein</fullName>
    </recommendedName>
</protein>
<dbReference type="InterPro" id="IPR019606">
    <property type="entry name" value="GerMN"/>
</dbReference>
<sequence length="292" mass="31655">MRFQVIVVIALLALSGLPGCRRSEPPPAAKPARVSATGAFERAFGPAPTTDKGTCFAFIIYFPSVKNPGKMTPFPFFSFDEASLKKVALQRMIGGIDEASYRGEFLHLFPSGSRLLSLSEEKGVVTVNFSKEVGQLALDPTRSELLQSSVALTLGQFPGVSRVRILSEGKDLLPELALKDQPTTPVAEPGAPRLLGVVAMKESAKEPIKEVDALFDRPVEIKEFQFSSDDGKVIAGDVFHTMFDMAAVLKPKDPEALKNLTSLRVRYRVVDKLGRPASGEGSVALTVRLHQD</sequence>
<feature type="domain" description="GerMN" evidence="1">
    <location>
        <begin position="85"/>
        <end position="176"/>
    </location>
</feature>
<reference evidence="3" key="1">
    <citation type="submission" date="2020-06" db="EMBL/GenBank/DDBJ databases">
        <title>Draft genomic sequecing of Geomonas sp. Red745.</title>
        <authorList>
            <person name="Itoh H."/>
            <person name="Xu Z.X."/>
            <person name="Ushijima N."/>
            <person name="Masuda Y."/>
            <person name="Shiratori Y."/>
            <person name="Senoo K."/>
        </authorList>
    </citation>
    <scope>NUCLEOTIDE SEQUENCE [LARGE SCALE GENOMIC DNA]</scope>
    <source>
        <strain evidence="3">Red745</strain>
    </source>
</reference>
<dbReference type="Proteomes" id="UP000587586">
    <property type="component" value="Unassembled WGS sequence"/>
</dbReference>
<dbReference type="EMBL" id="BLXZ01000001">
    <property type="protein sequence ID" value="GFO66465.1"/>
    <property type="molecule type" value="Genomic_DNA"/>
</dbReference>
<keyword evidence="3" id="KW-1185">Reference proteome</keyword>
<evidence type="ECO:0000313" key="3">
    <source>
        <dbReference type="Proteomes" id="UP000587586"/>
    </source>
</evidence>
<name>A0A6V8N1U8_9BACT</name>
<dbReference type="AlphaFoldDB" id="A0A6V8N1U8"/>
<evidence type="ECO:0000313" key="2">
    <source>
        <dbReference type="EMBL" id="GFO66465.1"/>
    </source>
</evidence>